<keyword evidence="2" id="KW-1185">Reference proteome</keyword>
<proteinExistence type="predicted"/>
<gene>
    <name evidence="1" type="ORF">E5331_08410</name>
</gene>
<name>A0AC61RG27_9BACT</name>
<sequence length="847" mass="93227">MILKFLKYISVIAVLPFICGCTDNVDDPNSGDNAGILTITLRNSNASRSTESDNSEVLIKNAVIALYPDAYGEDQPAVALQTFDAIDKSGSATVQMKLTDDMVQTLFGGASGARCKLYAVANIDNLADVAANASISSLKSISVGSSFDIIKVQPSFAMSGLGGVTYTLSGGNGTASGSVDLIRTAAKISLNVKLPESVVDADGAEWVPAISSTGGMRAFLVNGVKRTDLVPSDGYTPQDDDYFIMSLADADAVRGLSSIGVGEYSYRMDVPLYTYPNHWTETPEEKHRTSMTLVVPWQKRGEQRWNTFYYQVPVTDLVEIVSNHSYSVNLNVGMLGSLSPETPEELDDLSYQIVDWNSAPIDVNITDTRYLVVSPKEISVNNEENMIVPFYTSHPVEISNVELQYSRFNYYSDGNGTVVDFTVTNEMIIKSNENSGSDKKLCTYSVEKDALGNNILKVMHPLTVWEPYNSSGGEISLTGQTVAPSNLGIDYYKPSDPAENAFSPYKIIVTIRHIDKKEFTQTITITQYPSIYIEPKNNPGGSYNTGYSSRNVGSFWNPRYEYTPTTSPYGFVYVNPTYNTAPTSGSSGGFGYWDNSSDLGDVLGLAGNNSNPNMYVINVSILGDNENKYVIGDPRSLNINNNLTGTGSINTSEDLNNTWSVDADALYENSAKRKLRYYYPTIENESDNYAYMIAPKIRVASSYGKTYTINRTNCRRRAASYQEQGCPAGRWRLPTLGEFMFITQLSAEGKIPALFNLSTSNSSSYYMTAQGAYKVENKNGKAVVTKQTSNSNTLIRAVYDEWYWEQQSAYQLQRNASGGYDFTWGDVPRDATRSAMLINSYKSKMTK</sequence>
<protein>
    <submittedName>
        <fullName evidence="1">Uncharacterized protein</fullName>
    </submittedName>
</protein>
<reference evidence="1" key="1">
    <citation type="submission" date="2019-04" db="EMBL/GenBank/DDBJ databases">
        <title>Microbes associate with the intestines of laboratory mice.</title>
        <authorList>
            <person name="Navarre W."/>
            <person name="Wong E."/>
            <person name="Huang K."/>
            <person name="Tropini C."/>
            <person name="Ng K."/>
            <person name="Yu B."/>
        </authorList>
    </citation>
    <scope>NUCLEOTIDE SEQUENCE</scope>
    <source>
        <strain evidence="1">NM04_E33</strain>
    </source>
</reference>
<dbReference type="Proteomes" id="UP000306319">
    <property type="component" value="Unassembled WGS sequence"/>
</dbReference>
<evidence type="ECO:0000313" key="2">
    <source>
        <dbReference type="Proteomes" id="UP000306319"/>
    </source>
</evidence>
<evidence type="ECO:0000313" key="1">
    <source>
        <dbReference type="EMBL" id="TGY78817.1"/>
    </source>
</evidence>
<accession>A0AC61RG27</accession>
<dbReference type="EMBL" id="SRYB01000010">
    <property type="protein sequence ID" value="TGY78817.1"/>
    <property type="molecule type" value="Genomic_DNA"/>
</dbReference>
<comment type="caution">
    <text evidence="1">The sequence shown here is derived from an EMBL/GenBank/DDBJ whole genome shotgun (WGS) entry which is preliminary data.</text>
</comment>
<organism evidence="1 2">
    <name type="scientific">Lepagella muris</name>
    <dbReference type="NCBI Taxonomy" id="3032870"/>
    <lineage>
        <taxon>Bacteria</taxon>
        <taxon>Pseudomonadati</taxon>
        <taxon>Bacteroidota</taxon>
        <taxon>Bacteroidia</taxon>
        <taxon>Bacteroidales</taxon>
        <taxon>Muribaculaceae</taxon>
        <taxon>Lepagella</taxon>
    </lineage>
</organism>